<dbReference type="Proteomes" id="UP001454036">
    <property type="component" value="Unassembled WGS sequence"/>
</dbReference>
<gene>
    <name evidence="7" type="ORF">LIER_01171</name>
</gene>
<reference evidence="7 8" key="1">
    <citation type="submission" date="2024-01" db="EMBL/GenBank/DDBJ databases">
        <title>The complete chloroplast genome sequence of Lithospermum erythrorhizon: insights into the phylogenetic relationship among Boraginaceae species and the maternal lineages of purple gromwells.</title>
        <authorList>
            <person name="Okada T."/>
            <person name="Watanabe K."/>
        </authorList>
    </citation>
    <scope>NUCLEOTIDE SEQUENCE [LARGE SCALE GENOMIC DNA]</scope>
</reference>
<sequence length="520" mass="57569">MEQSNLPLLTNSQDERINNMLDPPQEWSKKQPMIAISKSFTLDGEDMEPIRSMSDFLKNFYIESVMLWYLAGPAIFTILCQYSMGAITQVLAGHVGTLELAAISLENSVIGGFAFGVMLGMGSALETLCGQAYGAGQINMLGIYIQRSWIILISSAIPIMFIYIFAASILKFIGQTPDISRYAGKFAIWMIPQLFAYALNFPIMKFLQAQSKIMVMAVVSGVAFLLHVILSWLFMIKLGWGMAGAAAVLNLSWWFLVVVQLFYILCSGSFGEAWTGFSWRAFENLRGFVRLSLSSAAMLCLENWYFTALVLFAGYLKNAEVAVGAFSICFNIVGWVIALAFGLNAAISVRVSNELGAGHPRKTKFSVVVVTLSSLLFGFFIALFFMTTRDQYPAFFAESKEVQDLVYDLTPLLCISIVVNVLQPTLSGVAVGAGWQAYVAYVNIVCYYILGLPLGLYMSFVLGMDVKGIWYGMLFGTTTQTFVLIWMLYKTNWNQEASIAGDRIKQWGGETTTSTITNIS</sequence>
<dbReference type="EMBL" id="BAABME010000109">
    <property type="protein sequence ID" value="GAA0139674.1"/>
    <property type="molecule type" value="Genomic_DNA"/>
</dbReference>
<dbReference type="InterPro" id="IPR002528">
    <property type="entry name" value="MATE_fam"/>
</dbReference>
<comment type="caution">
    <text evidence="7">The sequence shown here is derived from an EMBL/GenBank/DDBJ whole genome shotgun (WGS) entry which is preliminary data.</text>
</comment>
<evidence type="ECO:0000313" key="7">
    <source>
        <dbReference type="EMBL" id="GAA0139674.1"/>
    </source>
</evidence>
<dbReference type="AlphaFoldDB" id="A0AAV3NJZ8"/>
<accession>A0AAV3NJZ8</accession>
<dbReference type="PANTHER" id="PTHR11206">
    <property type="entry name" value="MULTIDRUG RESISTANCE PROTEIN"/>
    <property type="match status" value="1"/>
</dbReference>
<keyword evidence="5 6" id="KW-0472">Membrane</keyword>
<organism evidence="7 8">
    <name type="scientific">Lithospermum erythrorhizon</name>
    <name type="common">Purple gromwell</name>
    <name type="synonym">Lithospermum officinale var. erythrorhizon</name>
    <dbReference type="NCBI Taxonomy" id="34254"/>
    <lineage>
        <taxon>Eukaryota</taxon>
        <taxon>Viridiplantae</taxon>
        <taxon>Streptophyta</taxon>
        <taxon>Embryophyta</taxon>
        <taxon>Tracheophyta</taxon>
        <taxon>Spermatophyta</taxon>
        <taxon>Magnoliopsida</taxon>
        <taxon>eudicotyledons</taxon>
        <taxon>Gunneridae</taxon>
        <taxon>Pentapetalae</taxon>
        <taxon>asterids</taxon>
        <taxon>lamiids</taxon>
        <taxon>Boraginales</taxon>
        <taxon>Boraginaceae</taxon>
        <taxon>Boraginoideae</taxon>
        <taxon>Lithospermeae</taxon>
        <taxon>Lithospermum</taxon>
    </lineage>
</organism>
<feature type="transmembrane region" description="Helical" evidence="6">
    <location>
        <begin position="468"/>
        <end position="489"/>
    </location>
</feature>
<feature type="transmembrane region" description="Helical" evidence="6">
    <location>
        <begin position="287"/>
        <end position="315"/>
    </location>
</feature>
<evidence type="ECO:0000313" key="8">
    <source>
        <dbReference type="Proteomes" id="UP001454036"/>
    </source>
</evidence>
<feature type="transmembrane region" description="Helical" evidence="6">
    <location>
        <begin position="365"/>
        <end position="385"/>
    </location>
</feature>
<feature type="transmembrane region" description="Helical" evidence="6">
    <location>
        <begin position="213"/>
        <end position="234"/>
    </location>
</feature>
<evidence type="ECO:0000256" key="5">
    <source>
        <dbReference type="ARBA" id="ARBA00023136"/>
    </source>
</evidence>
<dbReference type="GO" id="GO:1990961">
    <property type="term" value="P:xenobiotic detoxification by transmembrane export across the plasma membrane"/>
    <property type="evidence" value="ECO:0007669"/>
    <property type="project" value="InterPro"/>
</dbReference>
<feature type="transmembrane region" description="Helical" evidence="6">
    <location>
        <begin position="240"/>
        <end position="266"/>
    </location>
</feature>
<feature type="transmembrane region" description="Helical" evidence="6">
    <location>
        <begin position="67"/>
        <end position="88"/>
    </location>
</feature>
<comment type="similarity">
    <text evidence="2 6">Belongs to the multi antimicrobial extrusion (MATE) (TC 2.A.66.1) family.</text>
</comment>
<feature type="transmembrane region" description="Helical" evidence="6">
    <location>
        <begin position="321"/>
        <end position="344"/>
    </location>
</feature>
<dbReference type="GO" id="GO:0042910">
    <property type="term" value="F:xenobiotic transmembrane transporter activity"/>
    <property type="evidence" value="ECO:0007669"/>
    <property type="project" value="InterPro"/>
</dbReference>
<dbReference type="NCBIfam" id="TIGR00797">
    <property type="entry name" value="matE"/>
    <property type="match status" value="1"/>
</dbReference>
<name>A0AAV3NJZ8_LITER</name>
<feature type="transmembrane region" description="Helical" evidence="6">
    <location>
        <begin position="405"/>
        <end position="426"/>
    </location>
</feature>
<keyword evidence="4 6" id="KW-1133">Transmembrane helix</keyword>
<dbReference type="Pfam" id="PF01554">
    <property type="entry name" value="MatE"/>
    <property type="match status" value="2"/>
</dbReference>
<proteinExistence type="inferred from homology"/>
<dbReference type="InterPro" id="IPR045069">
    <property type="entry name" value="MATE_euk"/>
</dbReference>
<dbReference type="GO" id="GO:0016020">
    <property type="term" value="C:membrane"/>
    <property type="evidence" value="ECO:0007669"/>
    <property type="project" value="UniProtKB-SubCell"/>
</dbReference>
<feature type="transmembrane region" description="Helical" evidence="6">
    <location>
        <begin position="438"/>
        <end position="462"/>
    </location>
</feature>
<evidence type="ECO:0000256" key="4">
    <source>
        <dbReference type="ARBA" id="ARBA00022989"/>
    </source>
</evidence>
<evidence type="ECO:0000256" key="6">
    <source>
        <dbReference type="RuleBase" id="RU004914"/>
    </source>
</evidence>
<feature type="transmembrane region" description="Helical" evidence="6">
    <location>
        <begin position="108"/>
        <end position="128"/>
    </location>
</feature>
<protein>
    <recommendedName>
        <fullName evidence="6">Protein DETOXIFICATION</fullName>
    </recommendedName>
    <alternativeName>
        <fullName evidence="6">Multidrug and toxic compound extrusion protein</fullName>
    </alternativeName>
</protein>
<evidence type="ECO:0000256" key="2">
    <source>
        <dbReference type="ARBA" id="ARBA00010199"/>
    </source>
</evidence>
<feature type="transmembrane region" description="Helical" evidence="6">
    <location>
        <begin position="149"/>
        <end position="170"/>
    </location>
</feature>
<dbReference type="GO" id="GO:0015297">
    <property type="term" value="F:antiporter activity"/>
    <property type="evidence" value="ECO:0007669"/>
    <property type="project" value="InterPro"/>
</dbReference>
<evidence type="ECO:0000256" key="1">
    <source>
        <dbReference type="ARBA" id="ARBA00004141"/>
    </source>
</evidence>
<dbReference type="CDD" id="cd13132">
    <property type="entry name" value="MATE_eukaryotic"/>
    <property type="match status" value="1"/>
</dbReference>
<feature type="transmembrane region" description="Helical" evidence="6">
    <location>
        <begin position="182"/>
        <end position="201"/>
    </location>
</feature>
<evidence type="ECO:0000256" key="3">
    <source>
        <dbReference type="ARBA" id="ARBA00022692"/>
    </source>
</evidence>
<keyword evidence="8" id="KW-1185">Reference proteome</keyword>
<keyword evidence="3 6" id="KW-0812">Transmembrane</keyword>
<comment type="subcellular location">
    <subcellularLocation>
        <location evidence="1">Membrane</location>
        <topology evidence="1">Multi-pass membrane protein</topology>
    </subcellularLocation>
</comment>